<dbReference type="OrthoDB" id="546759at2759"/>
<feature type="region of interest" description="Disordered" evidence="2">
    <location>
        <begin position="563"/>
        <end position="598"/>
    </location>
</feature>
<dbReference type="STRING" id="33097.A0A150G0S6"/>
<protein>
    <recommendedName>
        <fullName evidence="5">Adenylate kinase</fullName>
    </recommendedName>
</protein>
<accession>A0A150G0S6</accession>
<dbReference type="AlphaFoldDB" id="A0A150G0S6"/>
<dbReference type="PROSITE" id="PS00113">
    <property type="entry name" value="ADENYLATE_KINASE"/>
    <property type="match status" value="1"/>
</dbReference>
<proteinExistence type="predicted"/>
<keyword evidence="4" id="KW-1185">Reference proteome</keyword>
<evidence type="ECO:0000256" key="1">
    <source>
        <dbReference type="SAM" id="Coils"/>
    </source>
</evidence>
<feature type="region of interest" description="Disordered" evidence="2">
    <location>
        <begin position="450"/>
        <end position="482"/>
    </location>
</feature>
<feature type="compositionally biased region" description="Low complexity" evidence="2">
    <location>
        <begin position="391"/>
        <end position="403"/>
    </location>
</feature>
<dbReference type="InterPro" id="IPR033690">
    <property type="entry name" value="Adenylat_kinase_CS"/>
</dbReference>
<comment type="caution">
    <text evidence="3">The sequence shown here is derived from an EMBL/GenBank/DDBJ whole genome shotgun (WGS) entry which is preliminary data.</text>
</comment>
<feature type="compositionally biased region" description="Basic and acidic residues" evidence="2">
    <location>
        <begin position="381"/>
        <end position="390"/>
    </location>
</feature>
<gene>
    <name evidence="3" type="ORF">GPECTOR_90g517</name>
</gene>
<feature type="region of interest" description="Disordered" evidence="2">
    <location>
        <begin position="105"/>
        <end position="183"/>
    </location>
</feature>
<dbReference type="Proteomes" id="UP000075714">
    <property type="component" value="Unassembled WGS sequence"/>
</dbReference>
<evidence type="ECO:0008006" key="5">
    <source>
        <dbReference type="Google" id="ProtNLM"/>
    </source>
</evidence>
<sequence length="672" mass="65496">MAKSVFIYPCDSYIGRTICKVFVPGDPGSSAAQRALLLTSDVAVYDLLGNEGATRDAVVAMAGQPQPGGREALFVAVSSPLVWAATRPHPDSVFAAAAAAAAEGGDVGPSVPGTATGADGGGDGPWAGARRSLEGDGGAAAGGSSRRSGEGEGVAAEGSGGGAAPALAALGTHDGFTPPMSPTERERAERAAAAAIADGGVPTWLGAGRVTARTLGALLAAALADPRCAARCRGFVLDGFPRSAGQARGAFFTLKAAEGGPPPPPALEPSHAGKHHKGKPAADKAPPGTPPAPAAPPPPPPPSADGFEVPPGFKLQPNPLTAPTHVLELEAGEEALRVRLAAINAAVEEAGSRLSSEPSMLSDFGGKAAAAAARGAKGGKKGGDGAKELPAHPGTPANGAAAAPAPGSVAAAVAAAAASLAAVPPTLPALPALEAAVEAFVGPPHNFEGFPPPLARRPSRAAAGAGEAGGDVEDGEEEEAEADAAALLAERDARAAASAAEKLAPAIAAAAAAAESSYDLRLRGGRGEAVRRYLIQRVMPVVTKALAEVALAHGTSLPALPAGRTITGTGGGGTGAGDGEGSGGGAAAAGSSGGDGGHEARQAMLAVARALQAAAAEEEARFVDPYKDEAYGVQLAKIEAKKAREAARAAAAAAKAEREAAARQQAVEAGAA</sequence>
<reference evidence="4" key="1">
    <citation type="journal article" date="2016" name="Nat. Commun.">
        <title>The Gonium pectorale genome demonstrates co-option of cell cycle regulation during the evolution of multicellularity.</title>
        <authorList>
            <person name="Hanschen E.R."/>
            <person name="Marriage T.N."/>
            <person name="Ferris P.J."/>
            <person name="Hamaji T."/>
            <person name="Toyoda A."/>
            <person name="Fujiyama A."/>
            <person name="Neme R."/>
            <person name="Noguchi H."/>
            <person name="Minakuchi Y."/>
            <person name="Suzuki M."/>
            <person name="Kawai-Toyooka H."/>
            <person name="Smith D.R."/>
            <person name="Sparks H."/>
            <person name="Anderson J."/>
            <person name="Bakaric R."/>
            <person name="Luria V."/>
            <person name="Karger A."/>
            <person name="Kirschner M.W."/>
            <person name="Durand P.M."/>
            <person name="Michod R.E."/>
            <person name="Nozaki H."/>
            <person name="Olson B.J."/>
        </authorList>
    </citation>
    <scope>NUCLEOTIDE SEQUENCE [LARGE SCALE GENOMIC DNA]</scope>
    <source>
        <strain evidence="4">NIES-2863</strain>
    </source>
</reference>
<feature type="compositionally biased region" description="Pro residues" evidence="2">
    <location>
        <begin position="287"/>
        <end position="303"/>
    </location>
</feature>
<name>A0A150G0S6_GONPE</name>
<feature type="region of interest" description="Disordered" evidence="2">
    <location>
        <begin position="255"/>
        <end position="320"/>
    </location>
</feature>
<feature type="region of interest" description="Disordered" evidence="2">
    <location>
        <begin position="375"/>
        <end position="403"/>
    </location>
</feature>
<feature type="coiled-coil region" evidence="1">
    <location>
        <begin position="637"/>
        <end position="664"/>
    </location>
</feature>
<feature type="compositionally biased region" description="Acidic residues" evidence="2">
    <location>
        <begin position="470"/>
        <end position="482"/>
    </location>
</feature>
<dbReference type="EMBL" id="LSYV01000091">
    <property type="protein sequence ID" value="KXZ43431.1"/>
    <property type="molecule type" value="Genomic_DNA"/>
</dbReference>
<evidence type="ECO:0000313" key="4">
    <source>
        <dbReference type="Proteomes" id="UP000075714"/>
    </source>
</evidence>
<feature type="compositionally biased region" description="Gly residues" evidence="2">
    <location>
        <begin position="568"/>
        <end position="595"/>
    </location>
</feature>
<organism evidence="3 4">
    <name type="scientific">Gonium pectorale</name>
    <name type="common">Green alga</name>
    <dbReference type="NCBI Taxonomy" id="33097"/>
    <lineage>
        <taxon>Eukaryota</taxon>
        <taxon>Viridiplantae</taxon>
        <taxon>Chlorophyta</taxon>
        <taxon>core chlorophytes</taxon>
        <taxon>Chlorophyceae</taxon>
        <taxon>CS clade</taxon>
        <taxon>Chlamydomonadales</taxon>
        <taxon>Volvocaceae</taxon>
        <taxon>Gonium</taxon>
    </lineage>
</organism>
<evidence type="ECO:0000256" key="2">
    <source>
        <dbReference type="SAM" id="MobiDB-lite"/>
    </source>
</evidence>
<evidence type="ECO:0000313" key="3">
    <source>
        <dbReference type="EMBL" id="KXZ43431.1"/>
    </source>
</evidence>
<keyword evidence="1" id="KW-0175">Coiled coil</keyword>